<feature type="compositionally biased region" description="Pro residues" evidence="1">
    <location>
        <begin position="402"/>
        <end position="413"/>
    </location>
</feature>
<evidence type="ECO:0000313" key="3">
    <source>
        <dbReference type="Proteomes" id="UP001519460"/>
    </source>
</evidence>
<sequence>MSFHQTLVQQKKQPRAGSAAPDDSERHSQPDLDVYGAGDEDAFTPQQMEEFRRLANSRASNRPFSRQAGIVTDLPRPPTTMSIRAPSRAAMGGADTPHMFPGMKERPLTSASRHQDSRAGSAVSNRQGVATGAALYGGRDVDYDGAMDPTADYSASRRLRMNPRAFSKLSAGHSSRIKIRVMHKEGQFVMKPVSGRPGVVSVSTGQDKDDGEPHQVMDSKDKMAVVKLHTSFKSPTLSSDLKVNNLVAIQKSLLGHDTKRMTVNEVMAKSRDRRARLFRVQAASGRLDDWEIPGENRRPPTRATSAGGRSFERGPSRLERGPSRLERGPSRLALGVTEERNRTPSPNPGAAKPVIDVTIQKRDDTPDGARRPQGGQLDRTKSAPAYRHRQARSSTPITLPTAAPPPSPVPTPQPSRGGLAVPKSAVSRSPSPNRRGPRHPQLSVIQLELEEQAQSQTNPHHSPRPTGTQPKSASLSSNRPPSSPTRAVFPVSAKSLTNETSKARPVSVRFGKDKKRSSAEETAYMECSVHIRHIHTLRDSAAVVRRWKEFDLDREEKLNRWRMRMSFAATRRGNLGKVLSRV</sequence>
<feature type="compositionally biased region" description="Basic and acidic residues" evidence="1">
    <location>
        <begin position="310"/>
        <end position="329"/>
    </location>
</feature>
<feature type="compositionally biased region" description="Polar residues" evidence="1">
    <location>
        <begin position="1"/>
        <end position="11"/>
    </location>
</feature>
<feature type="region of interest" description="Disordered" evidence="1">
    <location>
        <begin position="192"/>
        <end position="216"/>
    </location>
</feature>
<reference evidence="2 3" key="1">
    <citation type="journal article" date="2023" name="Sci. Data">
        <title>Genome assembly of the Korean intertidal mud-creeper Batillaria attramentaria.</title>
        <authorList>
            <person name="Patra A.K."/>
            <person name="Ho P.T."/>
            <person name="Jun S."/>
            <person name="Lee S.J."/>
            <person name="Kim Y."/>
            <person name="Won Y.J."/>
        </authorList>
    </citation>
    <scope>NUCLEOTIDE SEQUENCE [LARGE SCALE GENOMIC DNA]</scope>
    <source>
        <strain evidence="2">Wonlab-2016</strain>
    </source>
</reference>
<organism evidence="2 3">
    <name type="scientific">Batillaria attramentaria</name>
    <dbReference type="NCBI Taxonomy" id="370345"/>
    <lineage>
        <taxon>Eukaryota</taxon>
        <taxon>Metazoa</taxon>
        <taxon>Spiralia</taxon>
        <taxon>Lophotrochozoa</taxon>
        <taxon>Mollusca</taxon>
        <taxon>Gastropoda</taxon>
        <taxon>Caenogastropoda</taxon>
        <taxon>Sorbeoconcha</taxon>
        <taxon>Cerithioidea</taxon>
        <taxon>Batillariidae</taxon>
        <taxon>Batillaria</taxon>
    </lineage>
</organism>
<feature type="compositionally biased region" description="Basic and acidic residues" evidence="1">
    <location>
        <begin position="206"/>
        <end position="216"/>
    </location>
</feature>
<comment type="caution">
    <text evidence="2">The sequence shown here is derived from an EMBL/GenBank/DDBJ whole genome shotgun (WGS) entry which is preliminary data.</text>
</comment>
<dbReference type="EMBL" id="JACVVK020000005">
    <property type="protein sequence ID" value="KAK7506861.1"/>
    <property type="molecule type" value="Genomic_DNA"/>
</dbReference>
<feature type="compositionally biased region" description="Basic and acidic residues" evidence="1">
    <location>
        <begin position="359"/>
        <end position="370"/>
    </location>
</feature>
<feature type="compositionally biased region" description="Low complexity" evidence="1">
    <location>
        <begin position="192"/>
        <end position="203"/>
    </location>
</feature>
<keyword evidence="3" id="KW-1185">Reference proteome</keyword>
<feature type="compositionally biased region" description="Basic and acidic residues" evidence="1">
    <location>
        <begin position="289"/>
        <end position="298"/>
    </location>
</feature>
<proteinExistence type="predicted"/>
<dbReference type="AlphaFoldDB" id="A0ABD0M537"/>
<feature type="region of interest" description="Disordered" evidence="1">
    <location>
        <begin position="289"/>
        <end position="439"/>
    </location>
</feature>
<dbReference type="Proteomes" id="UP001519460">
    <property type="component" value="Unassembled WGS sequence"/>
</dbReference>
<name>A0ABD0M537_9CAEN</name>
<feature type="compositionally biased region" description="Basic and acidic residues" evidence="1">
    <location>
        <begin position="103"/>
        <end position="117"/>
    </location>
</feature>
<feature type="region of interest" description="Disordered" evidence="1">
    <location>
        <begin position="1"/>
        <end position="126"/>
    </location>
</feature>
<protein>
    <submittedName>
        <fullName evidence="2">Uncharacterized protein</fullName>
    </submittedName>
</protein>
<evidence type="ECO:0000313" key="2">
    <source>
        <dbReference type="EMBL" id="KAK7506861.1"/>
    </source>
</evidence>
<feature type="region of interest" description="Disordered" evidence="1">
    <location>
        <begin position="452"/>
        <end position="514"/>
    </location>
</feature>
<evidence type="ECO:0000256" key="1">
    <source>
        <dbReference type="SAM" id="MobiDB-lite"/>
    </source>
</evidence>
<accession>A0ABD0M537</accession>
<feature type="compositionally biased region" description="Polar residues" evidence="1">
    <location>
        <begin position="452"/>
        <end position="471"/>
    </location>
</feature>
<gene>
    <name evidence="2" type="ORF">BaRGS_00001712</name>
</gene>